<keyword evidence="4" id="KW-1185">Reference proteome</keyword>
<dbReference type="InterPro" id="IPR011992">
    <property type="entry name" value="EF-hand-dom_pair"/>
</dbReference>
<organism evidence="5">
    <name type="scientific">Schistosoma curassoni</name>
    <dbReference type="NCBI Taxonomy" id="6186"/>
    <lineage>
        <taxon>Eukaryota</taxon>
        <taxon>Metazoa</taxon>
        <taxon>Spiralia</taxon>
        <taxon>Lophotrochozoa</taxon>
        <taxon>Platyhelminthes</taxon>
        <taxon>Trematoda</taxon>
        <taxon>Digenea</taxon>
        <taxon>Strigeidida</taxon>
        <taxon>Schistosomatoidea</taxon>
        <taxon>Schistosomatidae</taxon>
        <taxon>Schistosoma</taxon>
    </lineage>
</organism>
<dbReference type="Proteomes" id="UP000279833">
    <property type="component" value="Unassembled WGS sequence"/>
</dbReference>
<feature type="transmembrane region" description="Helical" evidence="1">
    <location>
        <begin position="67"/>
        <end position="95"/>
    </location>
</feature>
<dbReference type="Gene3D" id="1.10.238.10">
    <property type="entry name" value="EF-hand"/>
    <property type="match status" value="1"/>
</dbReference>
<evidence type="ECO:0000256" key="1">
    <source>
        <dbReference type="SAM" id="Phobius"/>
    </source>
</evidence>
<accession>A0A183JK64</accession>
<feature type="domain" description="EF-hand" evidence="2">
    <location>
        <begin position="27"/>
        <end position="62"/>
    </location>
</feature>
<dbReference type="InterPro" id="IPR002048">
    <property type="entry name" value="EF_hand_dom"/>
</dbReference>
<keyword evidence="1" id="KW-1133">Transmembrane helix</keyword>
<dbReference type="GO" id="GO:0005509">
    <property type="term" value="F:calcium ion binding"/>
    <property type="evidence" value="ECO:0007669"/>
    <property type="project" value="InterPro"/>
</dbReference>
<gene>
    <name evidence="3" type="ORF">SCUD_LOCUS3093</name>
</gene>
<evidence type="ECO:0000313" key="5">
    <source>
        <dbReference type="WBParaSite" id="SCUD_0000309301-mRNA-1"/>
    </source>
</evidence>
<dbReference type="SUPFAM" id="SSF47473">
    <property type="entry name" value="EF-hand"/>
    <property type="match status" value="1"/>
</dbReference>
<dbReference type="WBParaSite" id="SCUD_0000309301-mRNA-1">
    <property type="protein sequence ID" value="SCUD_0000309301-mRNA-1"/>
    <property type="gene ID" value="SCUD_0000309301"/>
</dbReference>
<proteinExistence type="predicted"/>
<dbReference type="STRING" id="6186.A0A183JK64"/>
<name>A0A183JK64_9TREM</name>
<dbReference type="EMBL" id="UZAK01003327">
    <property type="protein sequence ID" value="VDO79231.1"/>
    <property type="molecule type" value="Genomic_DNA"/>
</dbReference>
<evidence type="ECO:0000259" key="2">
    <source>
        <dbReference type="PROSITE" id="PS50222"/>
    </source>
</evidence>
<sequence length="110" mass="13356">MDTSYSKLEKVYNPEDPDYDPWEEKYDQSRMRQKFMERFDTDGDYFVSRDEFLRGVNQPYPSYDSDWMVSIFVLYSSKFLILIVINFSLLLHVFADTNAFKHIFRLVFFV</sequence>
<dbReference type="AlphaFoldDB" id="A0A183JK64"/>
<evidence type="ECO:0000313" key="4">
    <source>
        <dbReference type="Proteomes" id="UP000279833"/>
    </source>
</evidence>
<dbReference type="PROSITE" id="PS50222">
    <property type="entry name" value="EF_HAND_2"/>
    <property type="match status" value="1"/>
</dbReference>
<keyword evidence="1" id="KW-0472">Membrane</keyword>
<evidence type="ECO:0000313" key="3">
    <source>
        <dbReference type="EMBL" id="VDO79231.1"/>
    </source>
</evidence>
<reference evidence="5" key="1">
    <citation type="submission" date="2016-06" db="UniProtKB">
        <authorList>
            <consortium name="WormBaseParasite"/>
        </authorList>
    </citation>
    <scope>IDENTIFICATION</scope>
</reference>
<keyword evidence="1" id="KW-0812">Transmembrane</keyword>
<protein>
    <submittedName>
        <fullName evidence="5">EF-hand domain-containing protein</fullName>
    </submittedName>
</protein>
<reference evidence="3 4" key="2">
    <citation type="submission" date="2018-11" db="EMBL/GenBank/DDBJ databases">
        <authorList>
            <consortium name="Pathogen Informatics"/>
        </authorList>
    </citation>
    <scope>NUCLEOTIDE SEQUENCE [LARGE SCALE GENOMIC DNA]</scope>
    <source>
        <strain evidence="3">Dakar</strain>
        <strain evidence="4">Dakar, Senegal</strain>
    </source>
</reference>